<dbReference type="Proteomes" id="UP000314982">
    <property type="component" value="Unassembled WGS sequence"/>
</dbReference>
<dbReference type="FunFam" id="1.20.5.170:FF:000054">
    <property type="entry name" value="Cyclic AMP-responsive element-binding protein 3-like 2"/>
    <property type="match status" value="1"/>
</dbReference>
<reference evidence="22" key="2">
    <citation type="submission" date="2025-08" db="UniProtKB">
        <authorList>
            <consortium name="Ensembl"/>
        </authorList>
    </citation>
    <scope>IDENTIFICATION</scope>
</reference>
<feature type="region of interest" description="Disordered" evidence="20">
    <location>
        <begin position="148"/>
        <end position="173"/>
    </location>
</feature>
<organism evidence="22 23">
    <name type="scientific">Hucho hucho</name>
    <name type="common">huchen</name>
    <dbReference type="NCBI Taxonomy" id="62062"/>
    <lineage>
        <taxon>Eukaryota</taxon>
        <taxon>Metazoa</taxon>
        <taxon>Chordata</taxon>
        <taxon>Craniata</taxon>
        <taxon>Vertebrata</taxon>
        <taxon>Euteleostomi</taxon>
        <taxon>Actinopterygii</taxon>
        <taxon>Neopterygii</taxon>
        <taxon>Teleostei</taxon>
        <taxon>Protacanthopterygii</taxon>
        <taxon>Salmoniformes</taxon>
        <taxon>Salmonidae</taxon>
        <taxon>Salmoninae</taxon>
        <taxon>Hucho</taxon>
    </lineage>
</organism>
<evidence type="ECO:0000256" key="16">
    <source>
        <dbReference type="ARBA" id="ARBA00023180"/>
    </source>
</evidence>
<evidence type="ECO:0000313" key="23">
    <source>
        <dbReference type="Proteomes" id="UP000314982"/>
    </source>
</evidence>
<accession>A0A4W5JG74</accession>
<evidence type="ECO:0000256" key="8">
    <source>
        <dbReference type="ARBA" id="ARBA00022824"/>
    </source>
</evidence>
<comment type="subunit">
    <text evidence="4">Binds DNA as a dimer.</text>
</comment>
<feature type="domain" description="BZIP" evidence="21">
    <location>
        <begin position="305"/>
        <end position="368"/>
    </location>
</feature>
<keyword evidence="11" id="KW-0805">Transcription regulation</keyword>
<evidence type="ECO:0000256" key="18">
    <source>
        <dbReference type="ARBA" id="ARBA00023242"/>
    </source>
</evidence>
<keyword evidence="15" id="KW-0804">Transcription</keyword>
<keyword evidence="6" id="KW-0217">Developmental protein</keyword>
<evidence type="ECO:0000256" key="19">
    <source>
        <dbReference type="SAM" id="Coils"/>
    </source>
</evidence>
<reference evidence="23" key="1">
    <citation type="submission" date="2018-06" db="EMBL/GenBank/DDBJ databases">
        <title>Genome assembly of Danube salmon.</title>
        <authorList>
            <person name="Macqueen D.J."/>
            <person name="Gundappa M.K."/>
        </authorList>
    </citation>
    <scope>NUCLEOTIDE SEQUENCE [LARGE SCALE GENOMIC DNA]</scope>
</reference>
<feature type="compositionally biased region" description="Polar residues" evidence="20">
    <location>
        <begin position="161"/>
        <end position="170"/>
    </location>
</feature>
<evidence type="ECO:0000256" key="20">
    <source>
        <dbReference type="SAM" id="MobiDB-lite"/>
    </source>
</evidence>
<feature type="region of interest" description="Disordered" evidence="20">
    <location>
        <begin position="474"/>
        <end position="506"/>
    </location>
</feature>
<evidence type="ECO:0000256" key="14">
    <source>
        <dbReference type="ARBA" id="ARBA00023159"/>
    </source>
</evidence>
<evidence type="ECO:0000313" key="22">
    <source>
        <dbReference type="Ensembl" id="ENSHHUP00000002147.1"/>
    </source>
</evidence>
<keyword evidence="23" id="KW-1185">Reference proteome</keyword>
<dbReference type="Pfam" id="PF00170">
    <property type="entry name" value="bZIP_1"/>
    <property type="match status" value="1"/>
</dbReference>
<dbReference type="GO" id="GO:0006986">
    <property type="term" value="P:response to unfolded protein"/>
    <property type="evidence" value="ECO:0007669"/>
    <property type="project" value="UniProtKB-KW"/>
</dbReference>
<evidence type="ECO:0000256" key="13">
    <source>
        <dbReference type="ARBA" id="ARBA00023136"/>
    </source>
</evidence>
<evidence type="ECO:0000256" key="7">
    <source>
        <dbReference type="ARBA" id="ARBA00022692"/>
    </source>
</evidence>
<feature type="coiled-coil region" evidence="19">
    <location>
        <begin position="319"/>
        <end position="371"/>
    </location>
</feature>
<feature type="region of interest" description="Disordered" evidence="20">
    <location>
        <begin position="197"/>
        <end position="274"/>
    </location>
</feature>
<dbReference type="PROSITE" id="PS50217">
    <property type="entry name" value="BZIP"/>
    <property type="match status" value="1"/>
</dbReference>
<dbReference type="GeneTree" id="ENSGT00940000157659"/>
<evidence type="ECO:0000256" key="10">
    <source>
        <dbReference type="ARBA" id="ARBA00022989"/>
    </source>
</evidence>
<feature type="compositionally biased region" description="Basic and acidic residues" evidence="20">
    <location>
        <begin position="474"/>
        <end position="487"/>
    </location>
</feature>
<feature type="compositionally biased region" description="Acidic residues" evidence="20">
    <location>
        <begin position="108"/>
        <end position="121"/>
    </location>
</feature>
<keyword evidence="9" id="KW-0735">Signal-anchor</keyword>
<dbReference type="AlphaFoldDB" id="A0A4W5JG74"/>
<proteinExistence type="inferred from homology"/>
<keyword evidence="8" id="KW-0256">Endoplasmic reticulum</keyword>
<feature type="compositionally biased region" description="Low complexity" evidence="20">
    <location>
        <begin position="254"/>
        <end position="263"/>
    </location>
</feature>
<evidence type="ECO:0000256" key="11">
    <source>
        <dbReference type="ARBA" id="ARBA00023015"/>
    </source>
</evidence>
<evidence type="ECO:0000256" key="15">
    <source>
        <dbReference type="ARBA" id="ARBA00023163"/>
    </source>
</evidence>
<dbReference type="PANTHER" id="PTHR46004:SF2">
    <property type="entry name" value="CYCLIC AMP-RESPONSIVE ELEMENT-BINDING PROTEIN 3-LIKE PROTEIN 2"/>
    <property type="match status" value="1"/>
</dbReference>
<dbReference type="GO" id="GO:0035497">
    <property type="term" value="F:cAMP response element binding"/>
    <property type="evidence" value="ECO:0007669"/>
    <property type="project" value="TreeGrafter"/>
</dbReference>
<evidence type="ECO:0000256" key="2">
    <source>
        <dbReference type="ARBA" id="ARBA00004648"/>
    </source>
</evidence>
<evidence type="ECO:0000256" key="6">
    <source>
        <dbReference type="ARBA" id="ARBA00022473"/>
    </source>
</evidence>
<evidence type="ECO:0000256" key="4">
    <source>
        <dbReference type="ARBA" id="ARBA00011195"/>
    </source>
</evidence>
<sequence>MEILDSTESFLHWDRNLSELSEPGENEHVSYSTHFTDLLDDFSQDALLGQLLSDPFLSGREGEAMDEGEDFTPSSPLPPHIQAEHSYSLCGDSRPQSPVSHLPGEQGSDAESDGEDWPVEQEEQMEVLLCDPPALLPTLTLSLAPEGHITEAPAPPAPKHNPQTATQGKTSKAKEIGEIQIKLEPHEVDQFFNLSPKGLESLQMPPTPPSSHSSDSEGCQSPVHASTPQSPSTPSSPLSPAPSQAGLKVSQRTPSSLSNSPLLTAPHKLQGSGPLLLTEEERRTLVAEGYPVPTKLPLSKAEEKALKKIRRKIKNKISAQESRRKKKEYMDALEKKVENCSNENSELRRKVENLECTNKTLIQQLHSLQAMVAGKVPRSCKVTGTQTSSCLMVVVLCFAVFLGSFYSSLGPSITETGLSRDMAMQESYTATVKSRSLLSYEERGLDEPHLLGLGGDYPDQLERPTVVMAAWRSEKTQQKGAESHSAETHPPFSNSSDTNPQKPLLLDLHRSLEQRVNDSTKIIELERTVNETS</sequence>
<evidence type="ECO:0000256" key="17">
    <source>
        <dbReference type="ARBA" id="ARBA00023230"/>
    </source>
</evidence>
<name>A0A4W5JG74_9TELE</name>
<evidence type="ECO:0000256" key="12">
    <source>
        <dbReference type="ARBA" id="ARBA00023125"/>
    </source>
</evidence>
<dbReference type="InterPro" id="IPR046347">
    <property type="entry name" value="bZIP_sf"/>
</dbReference>
<keyword evidence="17" id="KW-0834">Unfolded protein response</keyword>
<dbReference type="Ensembl" id="ENSHHUT00000002220.1">
    <property type="protein sequence ID" value="ENSHHUP00000002147.1"/>
    <property type="gene ID" value="ENSHHUG00000001344.1"/>
</dbReference>
<evidence type="ECO:0000256" key="9">
    <source>
        <dbReference type="ARBA" id="ARBA00022968"/>
    </source>
</evidence>
<comment type="subcellular location">
    <subcellularLocation>
        <location evidence="2">Endoplasmic reticulum membrane</location>
        <topology evidence="2">Single-pass type II membrane protein</topology>
    </subcellularLocation>
    <subcellularLocation>
        <location evidence="1">Nucleus</location>
    </subcellularLocation>
</comment>
<dbReference type="InterPro" id="IPR004827">
    <property type="entry name" value="bZIP"/>
</dbReference>
<keyword evidence="18" id="KW-0539">Nucleus</keyword>
<feature type="compositionally biased region" description="Polar residues" evidence="20">
    <location>
        <begin position="491"/>
        <end position="501"/>
    </location>
</feature>
<dbReference type="GO" id="GO:0005789">
    <property type="term" value="C:endoplasmic reticulum membrane"/>
    <property type="evidence" value="ECO:0007669"/>
    <property type="project" value="UniProtKB-SubCell"/>
</dbReference>
<keyword evidence="13" id="KW-0472">Membrane</keyword>
<evidence type="ECO:0000256" key="1">
    <source>
        <dbReference type="ARBA" id="ARBA00004123"/>
    </source>
</evidence>
<keyword evidence="12" id="KW-0238">DNA-binding</keyword>
<keyword evidence="10" id="KW-1133">Transmembrane helix</keyword>
<dbReference type="PANTHER" id="PTHR46004">
    <property type="entry name" value="CYCLIC AMP RESPONSE ELEMENT-BINDING PROTEIN A"/>
    <property type="match status" value="1"/>
</dbReference>
<dbReference type="Gene3D" id="1.20.5.170">
    <property type="match status" value="1"/>
</dbReference>
<dbReference type="GO" id="GO:0000981">
    <property type="term" value="F:DNA-binding transcription factor activity, RNA polymerase II-specific"/>
    <property type="evidence" value="ECO:0007669"/>
    <property type="project" value="TreeGrafter"/>
</dbReference>
<keyword evidence="14" id="KW-0010">Activator</keyword>
<evidence type="ECO:0000259" key="21">
    <source>
        <dbReference type="PROSITE" id="PS50217"/>
    </source>
</evidence>
<comment type="similarity">
    <text evidence="3">Belongs to the bZIP family. ATF subfamily.</text>
</comment>
<reference evidence="22" key="3">
    <citation type="submission" date="2025-09" db="UniProtKB">
        <authorList>
            <consortium name="Ensembl"/>
        </authorList>
    </citation>
    <scope>IDENTIFICATION</scope>
</reference>
<dbReference type="PROSITE" id="PS00036">
    <property type="entry name" value="BZIP_BASIC"/>
    <property type="match status" value="1"/>
</dbReference>
<feature type="compositionally biased region" description="Low complexity" evidence="20">
    <location>
        <begin position="225"/>
        <end position="244"/>
    </location>
</feature>
<dbReference type="SMART" id="SM00338">
    <property type="entry name" value="BRLZ"/>
    <property type="match status" value="1"/>
</dbReference>
<protein>
    <recommendedName>
        <fullName evidence="5">Cyclic AMP-responsive element-binding protein 3-like protein 2</fullName>
    </recommendedName>
</protein>
<dbReference type="CDD" id="cd14689">
    <property type="entry name" value="bZIP_CREB3"/>
    <property type="match status" value="1"/>
</dbReference>
<keyword evidence="19" id="KW-0175">Coiled coil</keyword>
<evidence type="ECO:0000256" key="5">
    <source>
        <dbReference type="ARBA" id="ARBA00013881"/>
    </source>
</evidence>
<keyword evidence="7" id="KW-0812">Transmembrane</keyword>
<dbReference type="STRING" id="62062.ENSHHUP00000002147"/>
<evidence type="ECO:0000256" key="3">
    <source>
        <dbReference type="ARBA" id="ARBA00009050"/>
    </source>
</evidence>
<keyword evidence="16" id="KW-0325">Glycoprotein</keyword>
<dbReference type="GO" id="GO:0005634">
    <property type="term" value="C:nucleus"/>
    <property type="evidence" value="ECO:0007669"/>
    <property type="project" value="UniProtKB-SubCell"/>
</dbReference>
<dbReference type="SUPFAM" id="SSF57959">
    <property type="entry name" value="Leucine zipper domain"/>
    <property type="match status" value="1"/>
</dbReference>
<feature type="region of interest" description="Disordered" evidence="20">
    <location>
        <begin position="58"/>
        <end position="121"/>
    </location>
</feature>